<dbReference type="PANTHER" id="PTHR43721">
    <property type="entry name" value="ELONGATION FACTOR TU-RELATED"/>
    <property type="match status" value="1"/>
</dbReference>
<dbReference type="InterPro" id="IPR050055">
    <property type="entry name" value="EF-Tu_GTPase"/>
</dbReference>
<keyword evidence="2" id="KW-0648">Protein biosynthesis</keyword>
<evidence type="ECO:0000256" key="1">
    <source>
        <dbReference type="SAM" id="MobiDB-lite"/>
    </source>
</evidence>
<dbReference type="EMBL" id="FOWC01000005">
    <property type="protein sequence ID" value="SFP46165.1"/>
    <property type="molecule type" value="Genomic_DNA"/>
</dbReference>
<dbReference type="RefSeq" id="WP_093574371.1">
    <property type="nucleotide sequence ID" value="NZ_FOWC01000005.1"/>
</dbReference>
<name>A0A1I5QIW1_9PSEU</name>
<dbReference type="Gene3D" id="2.40.30.10">
    <property type="entry name" value="Translation factors"/>
    <property type="match status" value="1"/>
</dbReference>
<dbReference type="OrthoDB" id="3627917at2"/>
<reference evidence="3" key="1">
    <citation type="submission" date="2016-10" db="EMBL/GenBank/DDBJ databases">
        <authorList>
            <person name="Varghese N."/>
            <person name="Submissions S."/>
        </authorList>
    </citation>
    <scope>NUCLEOTIDE SEQUENCE [LARGE SCALE GENOMIC DNA]</scope>
    <source>
        <strain evidence="3">DSM 44637</strain>
    </source>
</reference>
<dbReference type="GO" id="GO:0003746">
    <property type="term" value="F:translation elongation factor activity"/>
    <property type="evidence" value="ECO:0007669"/>
    <property type="project" value="UniProtKB-KW"/>
</dbReference>
<dbReference type="InterPro" id="IPR009000">
    <property type="entry name" value="Transl_B-barrel_sf"/>
</dbReference>
<keyword evidence="2" id="KW-0251">Elongation factor</keyword>
<evidence type="ECO:0000313" key="3">
    <source>
        <dbReference type="Proteomes" id="UP000199137"/>
    </source>
</evidence>
<proteinExistence type="predicted"/>
<organism evidence="2 3">
    <name type="scientific">Amycolatopsis rubida</name>
    <dbReference type="NCBI Taxonomy" id="112413"/>
    <lineage>
        <taxon>Bacteria</taxon>
        <taxon>Bacillati</taxon>
        <taxon>Actinomycetota</taxon>
        <taxon>Actinomycetes</taxon>
        <taxon>Pseudonocardiales</taxon>
        <taxon>Pseudonocardiaceae</taxon>
        <taxon>Amycolatopsis</taxon>
    </lineage>
</organism>
<sequence>MSLFSRRPAETPSGPFRFRISGIYQIPTRGIVVTGTVTDGTVQVGANAVVRLPGGARQVVVTRIETARRKRQSAAAGAEAGLYLSGLSADDIPAVPSGDGQRQDNNALSGVEVTSA</sequence>
<protein>
    <submittedName>
        <fullName evidence="2">Elongation factor Tu</fullName>
    </submittedName>
</protein>
<dbReference type="Proteomes" id="UP000199137">
    <property type="component" value="Unassembled WGS sequence"/>
</dbReference>
<evidence type="ECO:0000313" key="2">
    <source>
        <dbReference type="EMBL" id="SFP46165.1"/>
    </source>
</evidence>
<dbReference type="SUPFAM" id="SSF50447">
    <property type="entry name" value="Translation proteins"/>
    <property type="match status" value="1"/>
</dbReference>
<dbReference type="AlphaFoldDB" id="A0A1I5QIW1"/>
<feature type="compositionally biased region" description="Polar residues" evidence="1">
    <location>
        <begin position="103"/>
        <end position="116"/>
    </location>
</feature>
<feature type="region of interest" description="Disordered" evidence="1">
    <location>
        <begin position="93"/>
        <end position="116"/>
    </location>
</feature>
<dbReference type="STRING" id="112413.SAMN05421854_105337"/>
<gene>
    <name evidence="2" type="ORF">SAMN05421854_105337</name>
</gene>
<accession>A0A1I5QIW1</accession>
<dbReference type="PANTHER" id="PTHR43721:SF9">
    <property type="entry name" value="GTP-BINDING PROTEIN 1"/>
    <property type="match status" value="1"/>
</dbReference>